<evidence type="ECO:0000256" key="6">
    <source>
        <dbReference type="SAM" id="MobiDB-lite"/>
    </source>
</evidence>
<feature type="transmembrane region" description="Helical" evidence="7">
    <location>
        <begin position="130"/>
        <end position="148"/>
    </location>
</feature>
<feature type="transmembrane region" description="Helical" evidence="7">
    <location>
        <begin position="41"/>
        <end position="65"/>
    </location>
</feature>
<evidence type="ECO:0000259" key="8">
    <source>
        <dbReference type="Pfam" id="PF00892"/>
    </source>
</evidence>
<evidence type="ECO:0000256" key="2">
    <source>
        <dbReference type="ARBA" id="ARBA00009853"/>
    </source>
</evidence>
<dbReference type="RefSeq" id="WP_085615028.1">
    <property type="nucleotide sequence ID" value="NZ_JFKB01000001.1"/>
</dbReference>
<comment type="subcellular location">
    <subcellularLocation>
        <location evidence="1">Membrane</location>
        <topology evidence="1">Multi-pass membrane protein</topology>
    </subcellularLocation>
</comment>
<evidence type="ECO:0000256" key="1">
    <source>
        <dbReference type="ARBA" id="ARBA00004141"/>
    </source>
</evidence>
<feature type="compositionally biased region" description="Acidic residues" evidence="6">
    <location>
        <begin position="301"/>
        <end position="313"/>
    </location>
</feature>
<name>A0A1Y2LHV2_9PROT</name>
<dbReference type="EMBL" id="JFKB01000001">
    <property type="protein sequence ID" value="OSQ50133.1"/>
    <property type="molecule type" value="Genomic_DNA"/>
</dbReference>
<feature type="transmembrane region" description="Helical" evidence="7">
    <location>
        <begin position="214"/>
        <end position="235"/>
    </location>
</feature>
<evidence type="ECO:0000256" key="3">
    <source>
        <dbReference type="ARBA" id="ARBA00022692"/>
    </source>
</evidence>
<keyword evidence="5 7" id="KW-0472">Membrane</keyword>
<accession>A0A1Y2LHV2</accession>
<evidence type="ECO:0000256" key="7">
    <source>
        <dbReference type="SAM" id="Phobius"/>
    </source>
</evidence>
<feature type="domain" description="EamA" evidence="8">
    <location>
        <begin position="155"/>
        <end position="284"/>
    </location>
</feature>
<comment type="caution">
    <text evidence="9">The sequence shown here is derived from an EMBL/GenBank/DDBJ whole genome shotgun (WGS) entry which is preliminary data.</text>
</comment>
<dbReference type="PANTHER" id="PTHR22911">
    <property type="entry name" value="ACYL-MALONYL CONDENSING ENZYME-RELATED"/>
    <property type="match status" value="1"/>
</dbReference>
<dbReference type="InterPro" id="IPR000620">
    <property type="entry name" value="EamA_dom"/>
</dbReference>
<sequence length="322" mass="34698">MTGTLLRLSGNLRGVLWMTAAMASGVFVDVCAKLVSHDVPTAQILAMRAVTTVVVFLVIVMFIGTRQIRTRRPYAHLARGVLWYGSLFFVFFALRQMSIAEVNAYLFIEALLTVMLAVVILGEKLTARKLIATVLGLVGVWVMCVPKMDGFGVPLGVAAALIGAFCFSAQTLYAKIMTRTETNFSMLFWPQIVAFVIWVPVAIIMWQPAALADWLYSASAGFFAMLTNYMVLRAVRVADASVISPAAYTALPFSVAMDLIFFDMLPVPVIFIGAAIVVLAVSLLDYKGGAKPVAIVPADGEGADDNDVEDEIEPAGKAAAEA</sequence>
<comment type="similarity">
    <text evidence="2">Belongs to the drug/metabolite transporter (DMT) superfamily. 10 TMS drug/metabolite exporter (DME) (TC 2.A.7.3) family.</text>
</comment>
<feature type="transmembrane region" description="Helical" evidence="7">
    <location>
        <begin position="242"/>
        <end position="262"/>
    </location>
</feature>
<dbReference type="GO" id="GO:0016020">
    <property type="term" value="C:membrane"/>
    <property type="evidence" value="ECO:0007669"/>
    <property type="project" value="UniProtKB-SubCell"/>
</dbReference>
<protein>
    <recommendedName>
        <fullName evidence="8">EamA domain-containing protein</fullName>
    </recommendedName>
</protein>
<evidence type="ECO:0000256" key="4">
    <source>
        <dbReference type="ARBA" id="ARBA00022989"/>
    </source>
</evidence>
<keyword evidence="3 7" id="KW-0812">Transmembrane</keyword>
<feature type="transmembrane region" description="Helical" evidence="7">
    <location>
        <begin position="186"/>
        <end position="208"/>
    </location>
</feature>
<dbReference type="OrthoDB" id="9810329at2"/>
<dbReference type="PANTHER" id="PTHR22911:SF6">
    <property type="entry name" value="SOLUTE CARRIER FAMILY 35 MEMBER G1"/>
    <property type="match status" value="1"/>
</dbReference>
<feature type="domain" description="EamA" evidence="8">
    <location>
        <begin position="13"/>
        <end position="143"/>
    </location>
</feature>
<evidence type="ECO:0000256" key="5">
    <source>
        <dbReference type="ARBA" id="ARBA00023136"/>
    </source>
</evidence>
<dbReference type="Pfam" id="PF00892">
    <property type="entry name" value="EamA"/>
    <property type="match status" value="2"/>
</dbReference>
<feature type="transmembrane region" description="Helical" evidence="7">
    <location>
        <begin position="268"/>
        <end position="286"/>
    </location>
</feature>
<proteinExistence type="inferred from homology"/>
<reference evidence="9 10" key="1">
    <citation type="submission" date="2014-03" db="EMBL/GenBank/DDBJ databases">
        <title>The draft genome sequence of Thalassospira alkalitolerans JCM 18968.</title>
        <authorList>
            <person name="Lai Q."/>
            <person name="Shao Z."/>
        </authorList>
    </citation>
    <scope>NUCLEOTIDE SEQUENCE [LARGE SCALE GENOMIC DNA]</scope>
    <source>
        <strain evidence="9 10">JCM 18968</strain>
    </source>
</reference>
<keyword evidence="10" id="KW-1185">Reference proteome</keyword>
<dbReference type="SUPFAM" id="SSF103481">
    <property type="entry name" value="Multidrug resistance efflux transporter EmrE"/>
    <property type="match status" value="2"/>
</dbReference>
<feature type="region of interest" description="Disordered" evidence="6">
    <location>
        <begin position="299"/>
        <end position="322"/>
    </location>
</feature>
<dbReference type="Proteomes" id="UP000193396">
    <property type="component" value="Unassembled WGS sequence"/>
</dbReference>
<gene>
    <name evidence="9" type="ORF">TALK_01190</name>
</gene>
<evidence type="ECO:0000313" key="9">
    <source>
        <dbReference type="EMBL" id="OSQ50133.1"/>
    </source>
</evidence>
<feature type="transmembrane region" description="Helical" evidence="7">
    <location>
        <begin position="77"/>
        <end position="98"/>
    </location>
</feature>
<dbReference type="AlphaFoldDB" id="A0A1Y2LHV2"/>
<dbReference type="InterPro" id="IPR037185">
    <property type="entry name" value="EmrE-like"/>
</dbReference>
<keyword evidence="4 7" id="KW-1133">Transmembrane helix</keyword>
<feature type="transmembrane region" description="Helical" evidence="7">
    <location>
        <begin position="104"/>
        <end position="123"/>
    </location>
</feature>
<organism evidence="9 10">
    <name type="scientific">Thalassospira alkalitolerans</name>
    <dbReference type="NCBI Taxonomy" id="1293890"/>
    <lineage>
        <taxon>Bacteria</taxon>
        <taxon>Pseudomonadati</taxon>
        <taxon>Pseudomonadota</taxon>
        <taxon>Alphaproteobacteria</taxon>
        <taxon>Rhodospirillales</taxon>
        <taxon>Thalassospiraceae</taxon>
        <taxon>Thalassospira</taxon>
    </lineage>
</organism>
<feature type="transmembrane region" description="Helical" evidence="7">
    <location>
        <begin position="12"/>
        <end position="35"/>
    </location>
</feature>
<feature type="transmembrane region" description="Helical" evidence="7">
    <location>
        <begin position="154"/>
        <end position="174"/>
    </location>
</feature>
<evidence type="ECO:0000313" key="10">
    <source>
        <dbReference type="Proteomes" id="UP000193396"/>
    </source>
</evidence>
<dbReference type="STRING" id="1293890.TALK_01190"/>